<keyword evidence="5" id="KW-1185">Reference proteome</keyword>
<evidence type="ECO:0000256" key="3">
    <source>
        <dbReference type="HAMAP-Rule" id="MF_01539"/>
    </source>
</evidence>
<comment type="subcellular location">
    <subcellularLocation>
        <location evidence="3">Cytoplasm</location>
    </subcellularLocation>
</comment>
<name>A0ABQ4NFT8_9BACL</name>
<sequence length="418" mass="46345">MMGMRTVGIVVEYNPFHNGHLYHLQQSLKITEADAVVAVMSGHFLQRGEPALADKWVRAEMALRGGCDLVIELPVAYATQAAEWFAFGAVSLLDATGVVDSLCFGSEHGEIGILQRIARTLAAEPSGFRKLVAEELAAGVSYPAGYGAAVRRYMEAAGDLEAAAYPLDQPNNTLGLHYVLALERIGSRIRPYTLRREKAGYHERRFTDGQIASATAIRRTLMESGSLQDVAAYLPQSTVELLKKACDEGKAPICWERFAERLFHRLLASPAEELAELHEMTEGLEHRIKKALPSLPSLDVEALLAALKTKRYTRTKLQRALLAALLGHGKELLAPARLRDGIGYIRVLGFSAKGRELLRRMRRSARLPVLLSAARPPADDPYLRLDTQATAAYALAYRQPEPRDLFRDYYEQPIIVDR</sequence>
<feature type="binding site" evidence="3">
    <location>
        <position position="171"/>
    </location>
    <ligand>
        <name>ATP</name>
        <dbReference type="ChEBI" id="CHEBI:30616"/>
    </ligand>
</feature>
<dbReference type="PANTHER" id="PTHR37825:SF1">
    <property type="entry name" value="TRNA(MET) CYTIDINE ACETATE LIGASE"/>
    <property type="match status" value="1"/>
</dbReference>
<dbReference type="NCBIfam" id="NF010191">
    <property type="entry name" value="PRK13670.1"/>
    <property type="match status" value="1"/>
</dbReference>
<accession>A0ABQ4NFT8</accession>
<evidence type="ECO:0000256" key="2">
    <source>
        <dbReference type="ARBA" id="ARBA00022694"/>
    </source>
</evidence>
<dbReference type="Proteomes" id="UP000680304">
    <property type="component" value="Unassembled WGS sequence"/>
</dbReference>
<feature type="binding site" evidence="3">
    <location>
        <position position="196"/>
    </location>
    <ligand>
        <name>ATP</name>
        <dbReference type="ChEBI" id="CHEBI:30616"/>
    </ligand>
</feature>
<evidence type="ECO:0000256" key="1">
    <source>
        <dbReference type="ARBA" id="ARBA00022598"/>
    </source>
</evidence>
<comment type="function">
    <text evidence="3">Catalyzes the formation of N(4)-acetylcytidine (ac(4)C) at the wobble position of elongator tRNA(Met), using acetate and ATP as substrates. First activates an acetate ion to form acetyladenylate (Ac-AMP) and then transfers the acetyl group to tRNA to form ac(4)C34.</text>
</comment>
<keyword evidence="3" id="KW-0694">RNA-binding</keyword>
<comment type="similarity">
    <text evidence="3">Belongs to the TmcAL family.</text>
</comment>
<dbReference type="InterPro" id="IPR014729">
    <property type="entry name" value="Rossmann-like_a/b/a_fold"/>
</dbReference>
<keyword evidence="3" id="KW-0963">Cytoplasm</keyword>
<dbReference type="PANTHER" id="PTHR37825">
    <property type="entry name" value="TRNA(MET) CYTIDINE ACETATE LIGASE"/>
    <property type="match status" value="1"/>
</dbReference>
<dbReference type="EC" id="6.3.4.-" evidence="3"/>
<keyword evidence="2 3" id="KW-0819">tRNA processing</keyword>
<dbReference type="SUPFAM" id="SSF52374">
    <property type="entry name" value="Nucleotidylyl transferase"/>
    <property type="match status" value="1"/>
</dbReference>
<feature type="binding site" evidence="3">
    <location>
        <position position="105"/>
    </location>
    <ligand>
        <name>ATP</name>
        <dbReference type="ChEBI" id="CHEBI:30616"/>
    </ligand>
</feature>
<proteinExistence type="inferred from homology"/>
<dbReference type="EMBL" id="BOVJ01000262">
    <property type="protein sequence ID" value="GIQ67122.1"/>
    <property type="molecule type" value="Genomic_DNA"/>
</dbReference>
<dbReference type="Gene3D" id="3.40.50.620">
    <property type="entry name" value="HUPs"/>
    <property type="match status" value="1"/>
</dbReference>
<organism evidence="4 5">
    <name type="scientific">Paenibacillus cisolokensis</name>
    <dbReference type="NCBI Taxonomy" id="1658519"/>
    <lineage>
        <taxon>Bacteria</taxon>
        <taxon>Bacillati</taxon>
        <taxon>Bacillota</taxon>
        <taxon>Bacilli</taxon>
        <taxon>Bacillales</taxon>
        <taxon>Paenibacillaceae</taxon>
        <taxon>Paenibacillus</taxon>
    </lineage>
</organism>
<keyword evidence="3" id="KW-0067">ATP-binding</keyword>
<reference evidence="4 5" key="1">
    <citation type="submission" date="2021-04" db="EMBL/GenBank/DDBJ databases">
        <title>Draft genome sequence of Paenibacillus cisolokensis, LC2-13A.</title>
        <authorList>
            <person name="Uke A."/>
            <person name="Chhe C."/>
            <person name="Baramee S."/>
            <person name="Kosugi A."/>
        </authorList>
    </citation>
    <scope>NUCLEOTIDE SEQUENCE [LARGE SCALE GENOMIC DNA]</scope>
    <source>
        <strain evidence="4 5">LC2-13A</strain>
    </source>
</reference>
<comment type="caution">
    <text evidence="4">The sequence shown here is derived from an EMBL/GenBank/DDBJ whole genome shotgun (WGS) entry which is preliminary data.</text>
</comment>
<feature type="binding site" evidence="3">
    <location>
        <begin position="10"/>
        <end position="23"/>
    </location>
    <ligand>
        <name>ATP</name>
        <dbReference type="ChEBI" id="CHEBI:30616"/>
    </ligand>
</feature>
<keyword evidence="1 3" id="KW-0436">Ligase</keyword>
<dbReference type="HAMAP" id="MF_01539">
    <property type="entry name" value="TmcAL"/>
    <property type="match status" value="1"/>
</dbReference>
<keyword evidence="3" id="KW-0547">Nucleotide-binding</keyword>
<evidence type="ECO:0000313" key="4">
    <source>
        <dbReference type="EMBL" id="GIQ67122.1"/>
    </source>
</evidence>
<comment type="caution">
    <text evidence="3">Lacks conserved residue(s) required for the propagation of feature annotation.</text>
</comment>
<comment type="catalytic activity">
    <reaction evidence="3">
        <text>cytidine(34) in elongator tRNA(Met) + acetate + ATP = N(4)-acetylcytidine(34) in elongator tRNA(Met) + AMP + diphosphate</text>
        <dbReference type="Rhea" id="RHEA:58144"/>
        <dbReference type="Rhea" id="RHEA-COMP:10693"/>
        <dbReference type="Rhea" id="RHEA-COMP:10694"/>
        <dbReference type="ChEBI" id="CHEBI:30089"/>
        <dbReference type="ChEBI" id="CHEBI:30616"/>
        <dbReference type="ChEBI" id="CHEBI:33019"/>
        <dbReference type="ChEBI" id="CHEBI:74900"/>
        <dbReference type="ChEBI" id="CHEBI:82748"/>
        <dbReference type="ChEBI" id="CHEBI:456215"/>
    </reaction>
</comment>
<protein>
    <recommendedName>
        <fullName evidence="3">tRNA(Met) cytidine acetate ligase</fullName>
        <ecNumber evidence="3">6.3.4.-</ecNumber>
    </recommendedName>
</protein>
<dbReference type="InterPro" id="IPR008513">
    <property type="entry name" value="tRNA(Met)_cyd_acetate_ligase"/>
</dbReference>
<evidence type="ECO:0000313" key="5">
    <source>
        <dbReference type="Proteomes" id="UP000680304"/>
    </source>
</evidence>
<dbReference type="Pfam" id="PF05636">
    <property type="entry name" value="HIGH_NTase1"/>
    <property type="match status" value="1"/>
</dbReference>
<keyword evidence="3" id="KW-0820">tRNA-binding</keyword>
<gene>
    <name evidence="3" type="primary">tmcAL</name>
    <name evidence="4" type="ORF">PACILC2_56900</name>
</gene>